<accession>A0AAD9P4X2</accession>
<keyword evidence="3" id="KW-1185">Reference proteome</keyword>
<feature type="compositionally biased region" description="Low complexity" evidence="1">
    <location>
        <begin position="232"/>
        <end position="241"/>
    </location>
</feature>
<evidence type="ECO:0000313" key="2">
    <source>
        <dbReference type="EMBL" id="KAK2188221.1"/>
    </source>
</evidence>
<feature type="region of interest" description="Disordered" evidence="1">
    <location>
        <begin position="232"/>
        <end position="369"/>
    </location>
</feature>
<gene>
    <name evidence="2" type="ORF">NP493_139g01005</name>
</gene>
<sequence>MARLPETHPPVHEAFMAGKFVVQRGDKKSSLMALDQSQEHSIQFLKVDSGAKGLYGQQESKEVIELSKPEVLRAIDEFECACFSASTPNESMPAPGCSKAVKAATVVILDMAAVIHIIKTQRARIFGEYTQMQLLHHMQSQMTENTSRVDAIWDTYQEASLQSQTRAKREPKIESLDLSVNDKKVLLFEQVTWGQKLHAVEQKHLALDQQQQDLDQKHQTLDQQQQDLDQMHQTLDQQQQDLDQKHQTLDQQQQDLDQKHQTLDQQQQDLDQKHQTLDQQQQDLIQKHQTLDQQQQDLDQKHQMLDQQQQDLHQKHQTLDQQQQDLDQKHQTLDQQQQDLIQKHQTLDQQQQDLHQKHQTLDQQQQDLDQKHQTLDQKLQDLDQKQSLTTEEVTYF</sequence>
<proteinExistence type="predicted"/>
<dbReference type="Proteomes" id="UP001209878">
    <property type="component" value="Unassembled WGS sequence"/>
</dbReference>
<comment type="caution">
    <text evidence="2">The sequence shown here is derived from an EMBL/GenBank/DDBJ whole genome shotgun (WGS) entry which is preliminary data.</text>
</comment>
<evidence type="ECO:0000313" key="3">
    <source>
        <dbReference type="Proteomes" id="UP001209878"/>
    </source>
</evidence>
<organism evidence="2 3">
    <name type="scientific">Ridgeia piscesae</name>
    <name type="common">Tubeworm</name>
    <dbReference type="NCBI Taxonomy" id="27915"/>
    <lineage>
        <taxon>Eukaryota</taxon>
        <taxon>Metazoa</taxon>
        <taxon>Spiralia</taxon>
        <taxon>Lophotrochozoa</taxon>
        <taxon>Annelida</taxon>
        <taxon>Polychaeta</taxon>
        <taxon>Sedentaria</taxon>
        <taxon>Canalipalpata</taxon>
        <taxon>Sabellida</taxon>
        <taxon>Siboglinidae</taxon>
        <taxon>Ridgeia</taxon>
    </lineage>
</organism>
<reference evidence="2" key="1">
    <citation type="journal article" date="2023" name="Mol. Biol. Evol.">
        <title>Third-Generation Sequencing Reveals the Adaptive Role of the Epigenome in Three Deep-Sea Polychaetes.</title>
        <authorList>
            <person name="Perez M."/>
            <person name="Aroh O."/>
            <person name="Sun Y."/>
            <person name="Lan Y."/>
            <person name="Juniper S.K."/>
            <person name="Young C.R."/>
            <person name="Angers B."/>
            <person name="Qian P.Y."/>
        </authorList>
    </citation>
    <scope>NUCLEOTIDE SEQUENCE</scope>
    <source>
        <strain evidence="2">R07B-5</strain>
    </source>
</reference>
<evidence type="ECO:0000256" key="1">
    <source>
        <dbReference type="SAM" id="MobiDB-lite"/>
    </source>
</evidence>
<name>A0AAD9P4X2_RIDPI</name>
<protein>
    <submittedName>
        <fullName evidence="2">Uncharacterized protein</fullName>
    </submittedName>
</protein>
<dbReference type="PANTHER" id="PTHR47018">
    <property type="entry name" value="CXC DOMAIN-CONTAINING PROTEIN-RELATED"/>
    <property type="match status" value="1"/>
</dbReference>
<dbReference type="AlphaFoldDB" id="A0AAD9P4X2"/>
<dbReference type="EMBL" id="JAODUO010000139">
    <property type="protein sequence ID" value="KAK2188221.1"/>
    <property type="molecule type" value="Genomic_DNA"/>
</dbReference>